<comment type="caution">
    <text evidence="1">The sequence shown here is derived from an EMBL/GenBank/DDBJ whole genome shotgun (WGS) entry which is preliminary data.</text>
</comment>
<name>A0A9N7THR7_PLEPL</name>
<keyword evidence="2" id="KW-1185">Reference proteome</keyword>
<organism evidence="1 2">
    <name type="scientific">Pleuronectes platessa</name>
    <name type="common">European plaice</name>
    <dbReference type="NCBI Taxonomy" id="8262"/>
    <lineage>
        <taxon>Eukaryota</taxon>
        <taxon>Metazoa</taxon>
        <taxon>Chordata</taxon>
        <taxon>Craniata</taxon>
        <taxon>Vertebrata</taxon>
        <taxon>Euteleostomi</taxon>
        <taxon>Actinopterygii</taxon>
        <taxon>Neopterygii</taxon>
        <taxon>Teleostei</taxon>
        <taxon>Neoteleostei</taxon>
        <taxon>Acanthomorphata</taxon>
        <taxon>Carangaria</taxon>
        <taxon>Pleuronectiformes</taxon>
        <taxon>Pleuronectoidei</taxon>
        <taxon>Pleuronectidae</taxon>
        <taxon>Pleuronectes</taxon>
    </lineage>
</organism>
<dbReference type="EMBL" id="CADEAL010000033">
    <property type="protein sequence ID" value="CAB1413046.1"/>
    <property type="molecule type" value="Genomic_DNA"/>
</dbReference>
<evidence type="ECO:0000313" key="2">
    <source>
        <dbReference type="Proteomes" id="UP001153269"/>
    </source>
</evidence>
<proteinExistence type="predicted"/>
<reference evidence="1" key="1">
    <citation type="submission" date="2020-03" db="EMBL/GenBank/DDBJ databases">
        <authorList>
            <person name="Weist P."/>
        </authorList>
    </citation>
    <scope>NUCLEOTIDE SEQUENCE</scope>
</reference>
<accession>A0A9N7THR7</accession>
<dbReference type="Proteomes" id="UP001153269">
    <property type="component" value="Unassembled WGS sequence"/>
</dbReference>
<gene>
    <name evidence="1" type="ORF">PLEPLA_LOCUS743</name>
</gene>
<sequence>MRARAGLDLWCYLCLPGESAGGEERIEPIASVAASSPAVVGFAGAASVAIKARQDFKRQLQRLPQYPENEDSAVGRGSPLGRPAGDCSLEALTILLLCRLHKGHPTNPLFSLKHRFQQLSLPVRPTLQLDVEP</sequence>
<evidence type="ECO:0000313" key="1">
    <source>
        <dbReference type="EMBL" id="CAB1413046.1"/>
    </source>
</evidence>
<dbReference type="AlphaFoldDB" id="A0A9N7THR7"/>
<protein>
    <submittedName>
        <fullName evidence="1">Uncharacterized protein</fullName>
    </submittedName>
</protein>